<sequence>MTPLPHPLPLRTDPARLGLRRLVVPTSAGEIVVHAGRETGGPALLLLHGAAGSWTTWTPVLSASDLSGAPLTDVVALDLPGWGASGGFERVGSVEDMTDAVAEVARALGYTSWRVVGHSLGGLIALDLAARHPRETVAVTLVSPTGVGVLDAVRRPVRGGLALPWFAGMLLAMRGLALLGGAGRALVRALDRWGWMPTLSAPLFAGAVHPSVIAALAGELRPAAFAHAARLAADYEPRTWTAIVCPVRAVRGARDVFTGERDAGVFAALIRDFHEVRLRDAGHFANVERPDAVAAAIAASGPARERHGARGVGIQVGSLAAHRVGAATAPLAFELDLPPRIADAVHHPLAPLDDHDRAVGVDVEVVELER</sequence>
<dbReference type="Proteomes" id="UP001500596">
    <property type="component" value="Unassembled WGS sequence"/>
</dbReference>
<organism evidence="2 3">
    <name type="scientific">Microbacterium lacus</name>
    <dbReference type="NCBI Taxonomy" id="415217"/>
    <lineage>
        <taxon>Bacteria</taxon>
        <taxon>Bacillati</taxon>
        <taxon>Actinomycetota</taxon>
        <taxon>Actinomycetes</taxon>
        <taxon>Micrococcales</taxon>
        <taxon>Microbacteriaceae</taxon>
        <taxon>Microbacterium</taxon>
    </lineage>
</organism>
<feature type="domain" description="AB hydrolase-1" evidence="1">
    <location>
        <begin position="44"/>
        <end position="296"/>
    </location>
</feature>
<protein>
    <recommendedName>
        <fullName evidence="1">AB hydrolase-1 domain-containing protein</fullName>
    </recommendedName>
</protein>
<evidence type="ECO:0000259" key="1">
    <source>
        <dbReference type="Pfam" id="PF12697"/>
    </source>
</evidence>
<evidence type="ECO:0000313" key="3">
    <source>
        <dbReference type="Proteomes" id="UP001500596"/>
    </source>
</evidence>
<name>A0ABP4S6D6_9MICO</name>
<dbReference type="Pfam" id="PF12697">
    <property type="entry name" value="Abhydrolase_6"/>
    <property type="match status" value="1"/>
</dbReference>
<dbReference type="PRINTS" id="PR00111">
    <property type="entry name" value="ABHYDROLASE"/>
</dbReference>
<dbReference type="PANTHER" id="PTHR43194:SF2">
    <property type="entry name" value="PEROXISOMAL MEMBRANE PROTEIN LPX1"/>
    <property type="match status" value="1"/>
</dbReference>
<reference evidence="3" key="1">
    <citation type="journal article" date="2019" name="Int. J. Syst. Evol. Microbiol.">
        <title>The Global Catalogue of Microorganisms (GCM) 10K type strain sequencing project: providing services to taxonomists for standard genome sequencing and annotation.</title>
        <authorList>
            <consortium name="The Broad Institute Genomics Platform"/>
            <consortium name="The Broad Institute Genome Sequencing Center for Infectious Disease"/>
            <person name="Wu L."/>
            <person name="Ma J."/>
        </authorList>
    </citation>
    <scope>NUCLEOTIDE SEQUENCE [LARGE SCALE GENOMIC DNA]</scope>
    <source>
        <strain evidence="3">JCM 15575</strain>
    </source>
</reference>
<dbReference type="PRINTS" id="PR00412">
    <property type="entry name" value="EPOXHYDRLASE"/>
</dbReference>
<proteinExistence type="predicted"/>
<keyword evidence="3" id="KW-1185">Reference proteome</keyword>
<dbReference type="Gene3D" id="3.40.50.1820">
    <property type="entry name" value="alpha/beta hydrolase"/>
    <property type="match status" value="1"/>
</dbReference>
<dbReference type="InterPro" id="IPR050228">
    <property type="entry name" value="Carboxylesterase_BioH"/>
</dbReference>
<evidence type="ECO:0000313" key="2">
    <source>
        <dbReference type="EMBL" id="GAA1666642.1"/>
    </source>
</evidence>
<dbReference type="EMBL" id="BAAAPK010000001">
    <property type="protein sequence ID" value="GAA1666642.1"/>
    <property type="molecule type" value="Genomic_DNA"/>
</dbReference>
<dbReference type="SUPFAM" id="SSF53474">
    <property type="entry name" value="alpha/beta-Hydrolases"/>
    <property type="match status" value="1"/>
</dbReference>
<dbReference type="InterPro" id="IPR000639">
    <property type="entry name" value="Epox_hydrolase-like"/>
</dbReference>
<gene>
    <name evidence="2" type="ORF">GCM10009807_08460</name>
</gene>
<dbReference type="PANTHER" id="PTHR43194">
    <property type="entry name" value="HYDROLASE ALPHA/BETA FOLD FAMILY"/>
    <property type="match status" value="1"/>
</dbReference>
<dbReference type="InterPro" id="IPR029058">
    <property type="entry name" value="AB_hydrolase_fold"/>
</dbReference>
<accession>A0ABP4S6D6</accession>
<dbReference type="InterPro" id="IPR000073">
    <property type="entry name" value="AB_hydrolase_1"/>
</dbReference>
<comment type="caution">
    <text evidence="2">The sequence shown here is derived from an EMBL/GenBank/DDBJ whole genome shotgun (WGS) entry which is preliminary data.</text>
</comment>